<evidence type="ECO:0000313" key="2">
    <source>
        <dbReference type="EMBL" id="KAJ8343070.1"/>
    </source>
</evidence>
<organism evidence="2 3">
    <name type="scientific">Synaphobranchus kaupii</name>
    <name type="common">Kaup's arrowtooth eel</name>
    <dbReference type="NCBI Taxonomy" id="118154"/>
    <lineage>
        <taxon>Eukaryota</taxon>
        <taxon>Metazoa</taxon>
        <taxon>Chordata</taxon>
        <taxon>Craniata</taxon>
        <taxon>Vertebrata</taxon>
        <taxon>Euteleostomi</taxon>
        <taxon>Actinopterygii</taxon>
        <taxon>Neopterygii</taxon>
        <taxon>Teleostei</taxon>
        <taxon>Anguilliformes</taxon>
        <taxon>Synaphobranchidae</taxon>
        <taxon>Synaphobranchus</taxon>
    </lineage>
</organism>
<feature type="compositionally biased region" description="Basic and acidic residues" evidence="1">
    <location>
        <begin position="61"/>
        <end position="72"/>
    </location>
</feature>
<dbReference type="EMBL" id="JAINUF010000014">
    <property type="protein sequence ID" value="KAJ8343070.1"/>
    <property type="molecule type" value="Genomic_DNA"/>
</dbReference>
<proteinExistence type="predicted"/>
<dbReference type="Proteomes" id="UP001152622">
    <property type="component" value="Chromosome 14"/>
</dbReference>
<protein>
    <recommendedName>
        <fullName evidence="4">XIAP associated factor 1</fullName>
    </recommendedName>
</protein>
<dbReference type="OrthoDB" id="193703at2759"/>
<dbReference type="AlphaFoldDB" id="A0A9Q1EQA6"/>
<sequence>MHQHRGTAKLAAAGDEELHPWETVEEQGADQHSQSWECDGSPPCSELYHKLSPDSPANHTEASDDHAESRSNCKEETLLLQDGPDHAVPQQASSNHTHFYSAGAHHNTQRQMPEPCWYCMKSLTTDTLKKLQVDFESLGLSPKGKRFSYQQDPRPHFGVAHSSRSTPFPLWGCEGPLRRERRVEDADQMSACPHCHLALTLDTLRWHEDKCIAFEGLKTPCGKVAK</sequence>
<accession>A0A9Q1EQA6</accession>
<reference evidence="2" key="1">
    <citation type="journal article" date="2023" name="Science">
        <title>Genome structures resolve the early diversification of teleost fishes.</title>
        <authorList>
            <person name="Parey E."/>
            <person name="Louis A."/>
            <person name="Montfort J."/>
            <person name="Bouchez O."/>
            <person name="Roques C."/>
            <person name="Iampietro C."/>
            <person name="Lluch J."/>
            <person name="Castinel A."/>
            <person name="Donnadieu C."/>
            <person name="Desvignes T."/>
            <person name="Floi Bucao C."/>
            <person name="Jouanno E."/>
            <person name="Wen M."/>
            <person name="Mejri S."/>
            <person name="Dirks R."/>
            <person name="Jansen H."/>
            <person name="Henkel C."/>
            <person name="Chen W.J."/>
            <person name="Zahm M."/>
            <person name="Cabau C."/>
            <person name="Klopp C."/>
            <person name="Thompson A.W."/>
            <person name="Robinson-Rechavi M."/>
            <person name="Braasch I."/>
            <person name="Lecointre G."/>
            <person name="Bobe J."/>
            <person name="Postlethwait J.H."/>
            <person name="Berthelot C."/>
            <person name="Roest Crollius H."/>
            <person name="Guiguen Y."/>
        </authorList>
    </citation>
    <scope>NUCLEOTIDE SEQUENCE</scope>
    <source>
        <strain evidence="2">WJC10195</strain>
    </source>
</reference>
<feature type="region of interest" description="Disordered" evidence="1">
    <location>
        <begin position="1"/>
        <end position="72"/>
    </location>
</feature>
<keyword evidence="3" id="KW-1185">Reference proteome</keyword>
<comment type="caution">
    <text evidence="2">The sequence shown here is derived from an EMBL/GenBank/DDBJ whole genome shotgun (WGS) entry which is preliminary data.</text>
</comment>
<name>A0A9Q1EQA6_SYNKA</name>
<evidence type="ECO:0000256" key="1">
    <source>
        <dbReference type="SAM" id="MobiDB-lite"/>
    </source>
</evidence>
<evidence type="ECO:0000313" key="3">
    <source>
        <dbReference type="Proteomes" id="UP001152622"/>
    </source>
</evidence>
<evidence type="ECO:0008006" key="4">
    <source>
        <dbReference type="Google" id="ProtNLM"/>
    </source>
</evidence>
<gene>
    <name evidence="2" type="ORF">SKAU_G00329980</name>
</gene>